<evidence type="ECO:0000313" key="1">
    <source>
        <dbReference type="EMBL" id="SDF12264.1"/>
    </source>
</evidence>
<dbReference type="InterPro" id="IPR036388">
    <property type="entry name" value="WH-like_DNA-bd_sf"/>
</dbReference>
<dbReference type="InterPro" id="IPR002514">
    <property type="entry name" value="Transposase_8"/>
</dbReference>
<dbReference type="AlphaFoldDB" id="A0A1G7IIA3"/>
<dbReference type="GO" id="GO:0043565">
    <property type="term" value="F:sequence-specific DNA binding"/>
    <property type="evidence" value="ECO:0007669"/>
    <property type="project" value="InterPro"/>
</dbReference>
<evidence type="ECO:0000313" key="2">
    <source>
        <dbReference type="Proteomes" id="UP000199072"/>
    </source>
</evidence>
<dbReference type="InterPro" id="IPR010921">
    <property type="entry name" value="Trp_repressor/repl_initiator"/>
</dbReference>
<dbReference type="RefSeq" id="WP_162842757.1">
    <property type="nucleotide sequence ID" value="NZ_FNAI01000013.1"/>
</dbReference>
<name>A0A1G7IIA3_9SPHI</name>
<dbReference type="STRING" id="1391627.SAMN05216464_11336"/>
<accession>A0A1G7IIA3</accession>
<dbReference type="GO" id="GO:0004803">
    <property type="term" value="F:transposase activity"/>
    <property type="evidence" value="ECO:0007669"/>
    <property type="project" value="InterPro"/>
</dbReference>
<reference evidence="1 2" key="1">
    <citation type="submission" date="2016-10" db="EMBL/GenBank/DDBJ databases">
        <authorList>
            <person name="de Groot N.N."/>
        </authorList>
    </citation>
    <scope>NUCLEOTIDE SEQUENCE [LARGE SCALE GENOMIC DNA]</scope>
    <source>
        <strain evidence="1 2">47C3B</strain>
    </source>
</reference>
<dbReference type="NCBIfam" id="NF047593">
    <property type="entry name" value="IS66_ISAeme5_TnpA"/>
    <property type="match status" value="1"/>
</dbReference>
<sequence>MERDQNKQKAPRMMRSNEEIYEAMAEFEQGGVSILEFCELYGISNSTFYEWQKKVKMKNQEQPTGHMQPIIITDEVLKLTERLPIAELELPDGRLFRIFQQADPAFLKAFIN</sequence>
<organism evidence="1 2">
    <name type="scientific">Mucilaginibacter pineti</name>
    <dbReference type="NCBI Taxonomy" id="1391627"/>
    <lineage>
        <taxon>Bacteria</taxon>
        <taxon>Pseudomonadati</taxon>
        <taxon>Bacteroidota</taxon>
        <taxon>Sphingobacteriia</taxon>
        <taxon>Sphingobacteriales</taxon>
        <taxon>Sphingobacteriaceae</taxon>
        <taxon>Mucilaginibacter</taxon>
    </lineage>
</organism>
<keyword evidence="2" id="KW-1185">Reference proteome</keyword>
<dbReference type="Proteomes" id="UP000199072">
    <property type="component" value="Unassembled WGS sequence"/>
</dbReference>
<dbReference type="Pfam" id="PF01527">
    <property type="entry name" value="HTH_Tnp_1"/>
    <property type="match status" value="1"/>
</dbReference>
<dbReference type="Gene3D" id="1.10.10.10">
    <property type="entry name" value="Winged helix-like DNA-binding domain superfamily/Winged helix DNA-binding domain"/>
    <property type="match status" value="1"/>
</dbReference>
<dbReference type="EMBL" id="FNAI01000013">
    <property type="protein sequence ID" value="SDF12264.1"/>
    <property type="molecule type" value="Genomic_DNA"/>
</dbReference>
<protein>
    <submittedName>
        <fullName evidence="1">Transposase</fullName>
    </submittedName>
</protein>
<proteinExistence type="predicted"/>
<dbReference type="SUPFAM" id="SSF48295">
    <property type="entry name" value="TrpR-like"/>
    <property type="match status" value="1"/>
</dbReference>
<dbReference type="GO" id="GO:0006313">
    <property type="term" value="P:DNA transposition"/>
    <property type="evidence" value="ECO:0007669"/>
    <property type="project" value="InterPro"/>
</dbReference>
<gene>
    <name evidence="1" type="ORF">SAMN05216464_11336</name>
</gene>